<evidence type="ECO:0000256" key="1">
    <source>
        <dbReference type="ARBA" id="ARBA00002329"/>
    </source>
</evidence>
<proteinExistence type="inferred from homology"/>
<gene>
    <name evidence="7" type="ORF">Gogos_016579</name>
</gene>
<evidence type="ECO:0000313" key="8">
    <source>
        <dbReference type="Proteomes" id="UP000593579"/>
    </source>
</evidence>
<dbReference type="PANTHER" id="PTHR33078">
    <property type="entry name" value="PROTEIN YCF2-RELATED"/>
    <property type="match status" value="1"/>
</dbReference>
<dbReference type="OrthoDB" id="957059at2759"/>
<comment type="caution">
    <text evidence="7">The sequence shown here is derived from an EMBL/GenBank/DDBJ whole genome shotgun (WGS) entry which is preliminary data.</text>
</comment>
<accession>A0A7J9B824</accession>
<comment type="similarity">
    <text evidence="3">Belongs to the Ycf2 family.</text>
</comment>
<evidence type="ECO:0000256" key="5">
    <source>
        <dbReference type="ARBA" id="ARBA00022741"/>
    </source>
</evidence>
<dbReference type="AlphaFoldDB" id="A0A7J9B824"/>
<keyword evidence="6" id="KW-0067">ATP-binding</keyword>
<dbReference type="GO" id="GO:0009536">
    <property type="term" value="C:plastid"/>
    <property type="evidence" value="ECO:0007669"/>
    <property type="project" value="UniProtKB-SubCell"/>
</dbReference>
<dbReference type="Proteomes" id="UP000593579">
    <property type="component" value="Unassembled WGS sequence"/>
</dbReference>
<dbReference type="GO" id="GO:0005524">
    <property type="term" value="F:ATP binding"/>
    <property type="evidence" value="ECO:0007669"/>
    <property type="project" value="UniProtKB-KW"/>
</dbReference>
<dbReference type="PANTHER" id="PTHR33078:SF100">
    <property type="entry name" value="PROTEIN YCF2"/>
    <property type="match status" value="1"/>
</dbReference>
<sequence>MAMTYSEKELLNDILYNGVFCVSQGNDGQTSLNVSLGKSISQTRKLWDAYVASCQPLWQGEGEGVLDPQQIEEDLFNHIVWAPRIWCPWGFLFDYIKRPNALGFPYWAESFQGKQIIYDEKDELQENDSAFLQSETMQYQARDRSSKE</sequence>
<evidence type="ECO:0000256" key="2">
    <source>
        <dbReference type="ARBA" id="ARBA00004474"/>
    </source>
</evidence>
<keyword evidence="8" id="KW-1185">Reference proteome</keyword>
<keyword evidence="5" id="KW-0547">Nucleotide-binding</keyword>
<dbReference type="EMBL" id="JABEZY010000001">
    <property type="protein sequence ID" value="MBA0732491.1"/>
    <property type="molecule type" value="Genomic_DNA"/>
</dbReference>
<evidence type="ECO:0000256" key="4">
    <source>
        <dbReference type="ARBA" id="ARBA00022640"/>
    </source>
</evidence>
<comment type="subcellular location">
    <subcellularLocation>
        <location evidence="2">Plastid</location>
    </subcellularLocation>
</comment>
<evidence type="ECO:0000313" key="7">
    <source>
        <dbReference type="EMBL" id="MBA0732491.1"/>
    </source>
</evidence>
<protein>
    <submittedName>
        <fullName evidence="7">Uncharacterized protein</fullName>
    </submittedName>
</protein>
<keyword evidence="4" id="KW-0934">Plastid</keyword>
<organism evidence="7 8">
    <name type="scientific">Gossypium gossypioides</name>
    <name type="common">Mexican cotton</name>
    <name type="synonym">Selera gossypioides</name>
    <dbReference type="NCBI Taxonomy" id="34282"/>
    <lineage>
        <taxon>Eukaryota</taxon>
        <taxon>Viridiplantae</taxon>
        <taxon>Streptophyta</taxon>
        <taxon>Embryophyta</taxon>
        <taxon>Tracheophyta</taxon>
        <taxon>Spermatophyta</taxon>
        <taxon>Magnoliopsida</taxon>
        <taxon>eudicotyledons</taxon>
        <taxon>Gunneridae</taxon>
        <taxon>Pentapetalae</taxon>
        <taxon>rosids</taxon>
        <taxon>malvids</taxon>
        <taxon>Malvales</taxon>
        <taxon>Malvaceae</taxon>
        <taxon>Malvoideae</taxon>
        <taxon>Gossypium</taxon>
    </lineage>
</organism>
<evidence type="ECO:0000256" key="3">
    <source>
        <dbReference type="ARBA" id="ARBA00009361"/>
    </source>
</evidence>
<comment type="function">
    <text evidence="1">Probable ATPase of unknown function. Its presence in a non-photosynthetic plant (Epifagus virginiana) and experiments in tobacco indicate that it has an essential function which is probably not related to photosynthesis.</text>
</comment>
<reference evidence="7 8" key="1">
    <citation type="journal article" date="2019" name="Genome Biol. Evol.">
        <title>Insights into the evolution of the New World diploid cottons (Gossypium, subgenus Houzingenia) based on genome sequencing.</title>
        <authorList>
            <person name="Grover C.E."/>
            <person name="Arick M.A. 2nd"/>
            <person name="Thrash A."/>
            <person name="Conover J.L."/>
            <person name="Sanders W.S."/>
            <person name="Peterson D.G."/>
            <person name="Frelichowski J.E."/>
            <person name="Scheffler J.A."/>
            <person name="Scheffler B.E."/>
            <person name="Wendel J.F."/>
        </authorList>
    </citation>
    <scope>NUCLEOTIDE SEQUENCE [LARGE SCALE GENOMIC DNA]</scope>
    <source>
        <strain evidence="7">5</strain>
        <tissue evidence="7">Leaf</tissue>
    </source>
</reference>
<evidence type="ECO:0000256" key="6">
    <source>
        <dbReference type="ARBA" id="ARBA00022840"/>
    </source>
</evidence>
<name>A0A7J9B824_GOSGO</name>